<dbReference type="PANTHER" id="PTHR45690">
    <property type="entry name" value="NACHT, LRR AND PYD DOMAINS-CONTAINING PROTEIN 12"/>
    <property type="match status" value="1"/>
</dbReference>
<evidence type="ECO:0000256" key="4">
    <source>
        <dbReference type="ARBA" id="ARBA00022588"/>
    </source>
</evidence>
<name>A0AAJ7XJN4_PETMA</name>
<keyword evidence="8" id="KW-0067">ATP-binding</keyword>
<evidence type="ECO:0000259" key="13">
    <source>
        <dbReference type="PROSITE" id="PS50209"/>
    </source>
</evidence>
<dbReference type="InterPro" id="IPR041267">
    <property type="entry name" value="NLRP_HD2"/>
</dbReference>
<dbReference type="InterPro" id="IPR003593">
    <property type="entry name" value="AAA+_ATPase"/>
</dbReference>
<evidence type="ECO:0000256" key="3">
    <source>
        <dbReference type="ARBA" id="ARBA00022490"/>
    </source>
</evidence>
<sequence length="838" mass="95273">MASNAGPSWKVIKKHRVYLEEHLYPFAPDVLCRSDQDDIIRRREYAQLRSDTDPVGQIRRLIDLVLDKGEDTCSQFLREVLLPLSSRIPRMSEWVSRHQEDLRGLGLTLGRDGDFGVPRAALGKHLERYKTYMKRETSFLQDYLPGETIFIPERFVQPVLVCYHRRGESKRHEFLDRACEHETMMQEVISNGMTFLQLFDPMESNGEPPRLVAVVGVPGIGKSTLSKLLVYRLVTDGNIFDRRFKVVVYIPFREMSDIGEVSLAELLRTLNPSLGEMADYVFEKPEEVLFVMDGLDEFGRHLDFSKACNDPRERTNLEALIAGLVTGKLLAGSSVLITTRPIAMEKLDEVRVDRSVEITGFSVEERKSFFCKFYKDPILGERAYQLLEKNATLSDLCYNPSFCHMSAITIEDLIKRPGTSEFALRSTTDLFTRYLFVLVKHHTGDSTETSKIIASLSKMALEGVHENMQIFTRAYLQKFEVTIAEGSSTFINKVFRWDGVRRDTLYSFSHLTIQEYLAALAVYLEQPKRGFLARVSELIWPSKHSVARVIEAIEDDKDGRYDVFQRFLCGLATDAPWKILDGIVDPPSVESQTAINEWLTLHNRATRNQNGHRLLSLLHRLHELQDPGALSEATSSMAALDLSYTRLSSLDCAALCWMLQFRDEPVHRLNLQSCGIGTEDMKRLQPALHRIKVLRLSGNSLTEGIQLLADGMVGREGNLETLELDCCSLTDKSSSSLRNILEANAKLKKLRLSGNNLTDIIQLLMDGMVGREGRLEMLYLDRCSLTDKSIAGLHDIISINRALWWLGVRGNGFSEEGKMELKGKWAHRGDLRIAFDYL</sequence>
<feature type="domain" description="CARD" evidence="13">
    <location>
        <begin position="10"/>
        <end position="78"/>
    </location>
</feature>
<dbReference type="PROSITE" id="PS50209">
    <property type="entry name" value="CARD"/>
    <property type="match status" value="1"/>
</dbReference>
<dbReference type="GO" id="GO:0042981">
    <property type="term" value="P:regulation of apoptotic process"/>
    <property type="evidence" value="ECO:0007669"/>
    <property type="project" value="InterPro"/>
</dbReference>
<dbReference type="CDD" id="cd00267">
    <property type="entry name" value="ABC_ATPase"/>
    <property type="match status" value="1"/>
</dbReference>
<dbReference type="RefSeq" id="XP_032837168.1">
    <property type="nucleotide sequence ID" value="XM_032981277.1"/>
</dbReference>
<keyword evidence="4" id="KW-0399">Innate immunity</keyword>
<dbReference type="InterPro" id="IPR007111">
    <property type="entry name" value="NACHT_NTPase"/>
</dbReference>
<evidence type="ECO:0000256" key="1">
    <source>
        <dbReference type="ARBA" id="ARBA00004110"/>
    </source>
</evidence>
<keyword evidence="9" id="KW-0832">Ubl conjugation</keyword>
<keyword evidence="7" id="KW-0378">Hydrolase</keyword>
<dbReference type="InterPro" id="IPR032675">
    <property type="entry name" value="LRR_dom_sf"/>
</dbReference>
<evidence type="ECO:0000256" key="6">
    <source>
        <dbReference type="ARBA" id="ARBA00022741"/>
    </source>
</evidence>
<dbReference type="PANTHER" id="PTHR45690:SF19">
    <property type="entry name" value="NACHT, LRR AND PYD DOMAINS-CONTAINING PROTEIN 3"/>
    <property type="match status" value="1"/>
</dbReference>
<dbReference type="GeneID" id="116958572"/>
<dbReference type="GO" id="GO:0061702">
    <property type="term" value="C:canonical inflammasome complex"/>
    <property type="evidence" value="ECO:0007669"/>
    <property type="project" value="UniProtKB-SubCell"/>
</dbReference>
<dbReference type="RefSeq" id="XP_032837169.1">
    <property type="nucleotide sequence ID" value="XM_032981278.1"/>
</dbReference>
<evidence type="ECO:0000313" key="16">
    <source>
        <dbReference type="RefSeq" id="XP_032837168.1"/>
    </source>
</evidence>
<evidence type="ECO:0000256" key="9">
    <source>
        <dbReference type="ARBA" id="ARBA00022843"/>
    </source>
</evidence>
<dbReference type="SUPFAM" id="SSF52540">
    <property type="entry name" value="P-loop containing nucleoside triphosphate hydrolases"/>
    <property type="match status" value="1"/>
</dbReference>
<dbReference type="Pfam" id="PF17776">
    <property type="entry name" value="NLRC4_HD2"/>
    <property type="match status" value="1"/>
</dbReference>
<evidence type="ECO:0000313" key="17">
    <source>
        <dbReference type="RefSeq" id="XP_032837169.1"/>
    </source>
</evidence>
<dbReference type="AlphaFoldDB" id="A0AAJ7XJN4"/>
<dbReference type="InterPro" id="IPR050637">
    <property type="entry name" value="NLRP_innate_immun_reg"/>
</dbReference>
<keyword evidence="6" id="KW-0547">Nucleotide-binding</keyword>
<gene>
    <name evidence="16 17 18" type="primary">LOC116958572</name>
</gene>
<accession>A0AAJ7XJN4</accession>
<keyword evidence="3" id="KW-0963">Cytoplasm</keyword>
<dbReference type="SMART" id="SM00382">
    <property type="entry name" value="AAA"/>
    <property type="match status" value="1"/>
</dbReference>
<evidence type="ECO:0000256" key="2">
    <source>
        <dbReference type="ARBA" id="ARBA00008665"/>
    </source>
</evidence>
<dbReference type="PROSITE" id="PS51450">
    <property type="entry name" value="LRR"/>
    <property type="match status" value="1"/>
</dbReference>
<protein>
    <submittedName>
        <fullName evidence="16 17">NACHT, LRR and PYD domains-containing protein 12-like isoform X1</fullName>
    </submittedName>
</protein>
<dbReference type="Gene3D" id="1.10.533.10">
    <property type="entry name" value="Death Domain, Fas"/>
    <property type="match status" value="1"/>
</dbReference>
<dbReference type="SUPFAM" id="SSF52047">
    <property type="entry name" value="RNI-like"/>
    <property type="match status" value="1"/>
</dbReference>
<dbReference type="SUPFAM" id="SSF47986">
    <property type="entry name" value="DEATH domain"/>
    <property type="match status" value="1"/>
</dbReference>
<reference evidence="16 17" key="1">
    <citation type="submission" date="2025-04" db="UniProtKB">
        <authorList>
            <consortium name="RefSeq"/>
        </authorList>
    </citation>
    <scope>IDENTIFICATION</scope>
    <source>
        <tissue evidence="16 17">Sperm</tissue>
    </source>
</reference>
<evidence type="ECO:0000313" key="18">
    <source>
        <dbReference type="RefSeq" id="XP_032837170.1"/>
    </source>
</evidence>
<evidence type="ECO:0000256" key="10">
    <source>
        <dbReference type="ARBA" id="ARBA00022859"/>
    </source>
</evidence>
<evidence type="ECO:0000259" key="14">
    <source>
        <dbReference type="PROSITE" id="PS50837"/>
    </source>
</evidence>
<dbReference type="InterPro" id="IPR041075">
    <property type="entry name" value="NOD1/2_WH"/>
</dbReference>
<dbReference type="Proteomes" id="UP001318040">
    <property type="component" value="Chromosome 80"/>
</dbReference>
<dbReference type="RefSeq" id="XP_032837170.1">
    <property type="nucleotide sequence ID" value="XM_032981279.1"/>
</dbReference>
<comment type="similarity">
    <text evidence="2">Belongs to the NLRP family.</text>
</comment>
<evidence type="ECO:0000256" key="8">
    <source>
        <dbReference type="ARBA" id="ARBA00022840"/>
    </source>
</evidence>
<feature type="domain" description="NACHT" evidence="14">
    <location>
        <begin position="210"/>
        <end position="341"/>
    </location>
</feature>
<comment type="subcellular location">
    <subcellularLocation>
        <location evidence="1">Inflammasome</location>
    </subcellularLocation>
</comment>
<dbReference type="InterPro" id="IPR001611">
    <property type="entry name" value="Leu-rich_rpt"/>
</dbReference>
<dbReference type="PROSITE" id="PS50837">
    <property type="entry name" value="NACHT"/>
    <property type="match status" value="1"/>
</dbReference>
<keyword evidence="5" id="KW-0677">Repeat</keyword>
<dbReference type="Gene3D" id="3.80.10.10">
    <property type="entry name" value="Ribonuclease Inhibitor"/>
    <property type="match status" value="1"/>
</dbReference>
<dbReference type="GO" id="GO:0045087">
    <property type="term" value="P:innate immune response"/>
    <property type="evidence" value="ECO:0007669"/>
    <property type="project" value="UniProtKB-KW"/>
</dbReference>
<dbReference type="GO" id="GO:0005524">
    <property type="term" value="F:ATP binding"/>
    <property type="evidence" value="ECO:0007669"/>
    <property type="project" value="UniProtKB-KW"/>
</dbReference>
<dbReference type="Gene3D" id="3.40.50.300">
    <property type="entry name" value="P-loop containing nucleotide triphosphate hydrolases"/>
    <property type="match status" value="1"/>
</dbReference>
<organism evidence="15 17">
    <name type="scientific">Petromyzon marinus</name>
    <name type="common">Sea lamprey</name>
    <dbReference type="NCBI Taxonomy" id="7757"/>
    <lineage>
        <taxon>Eukaryota</taxon>
        <taxon>Metazoa</taxon>
        <taxon>Chordata</taxon>
        <taxon>Craniata</taxon>
        <taxon>Vertebrata</taxon>
        <taxon>Cyclostomata</taxon>
        <taxon>Hyperoartia</taxon>
        <taxon>Petromyzontiformes</taxon>
        <taxon>Petromyzontidae</taxon>
        <taxon>Petromyzon</taxon>
    </lineage>
</organism>
<dbReference type="InterPro" id="IPR001315">
    <property type="entry name" value="CARD"/>
</dbReference>
<keyword evidence="10" id="KW-0391">Immunity</keyword>
<dbReference type="KEGG" id="pmrn:116958572"/>
<dbReference type="Pfam" id="PF05729">
    <property type="entry name" value="NACHT"/>
    <property type="match status" value="1"/>
</dbReference>
<keyword evidence="11" id="KW-0395">Inflammatory response</keyword>
<dbReference type="GO" id="GO:0006954">
    <property type="term" value="P:inflammatory response"/>
    <property type="evidence" value="ECO:0007669"/>
    <property type="project" value="UniProtKB-KW"/>
</dbReference>
<dbReference type="CDD" id="cd01671">
    <property type="entry name" value="CARD"/>
    <property type="match status" value="1"/>
</dbReference>
<evidence type="ECO:0000256" key="11">
    <source>
        <dbReference type="ARBA" id="ARBA00023198"/>
    </source>
</evidence>
<keyword evidence="12" id="KW-1271">Inflammasome</keyword>
<dbReference type="InterPro" id="IPR027417">
    <property type="entry name" value="P-loop_NTPase"/>
</dbReference>
<evidence type="ECO:0000256" key="12">
    <source>
        <dbReference type="ARBA" id="ARBA00023233"/>
    </source>
</evidence>
<evidence type="ECO:0000313" key="15">
    <source>
        <dbReference type="Proteomes" id="UP001318040"/>
    </source>
</evidence>
<dbReference type="InterPro" id="IPR011029">
    <property type="entry name" value="DEATH-like_dom_sf"/>
</dbReference>
<evidence type="ECO:0000256" key="5">
    <source>
        <dbReference type="ARBA" id="ARBA00022737"/>
    </source>
</evidence>
<keyword evidence="15" id="KW-1185">Reference proteome</keyword>
<evidence type="ECO:0000256" key="7">
    <source>
        <dbReference type="ARBA" id="ARBA00022801"/>
    </source>
</evidence>
<proteinExistence type="inferred from homology"/>
<dbReference type="Pfam" id="PF17779">
    <property type="entry name" value="WHD_NOD2"/>
    <property type="match status" value="1"/>
</dbReference>